<dbReference type="KEGG" id="lamb:KBB96_19390"/>
<dbReference type="Proteomes" id="UP000676169">
    <property type="component" value="Chromosome"/>
</dbReference>
<protein>
    <submittedName>
        <fullName evidence="5">Glycosyltransferase</fullName>
        <ecNumber evidence="5">2.4.-.-</ecNumber>
    </submittedName>
</protein>
<gene>
    <name evidence="5" type="ORF">KBB96_19390</name>
</gene>
<dbReference type="EMBL" id="CP073100">
    <property type="protein sequence ID" value="QUE51006.1"/>
    <property type="molecule type" value="Genomic_DNA"/>
</dbReference>
<reference evidence="5" key="1">
    <citation type="submission" date="2021-04" db="EMBL/GenBank/DDBJ databases">
        <title>Luteolibacter sp. 32A isolated from the skin of an Anderson's salamander (Ambystoma andersonii).</title>
        <authorList>
            <person name="Spergser J."/>
            <person name="Busse H.-J."/>
        </authorList>
    </citation>
    <scope>NUCLEOTIDE SEQUENCE</scope>
    <source>
        <strain evidence="5">32A</strain>
    </source>
</reference>
<accession>A0A975G915</accession>
<dbReference type="InterPro" id="IPR036291">
    <property type="entry name" value="NAD(P)-bd_dom_sf"/>
</dbReference>
<dbReference type="RefSeq" id="WP_211631145.1">
    <property type="nucleotide sequence ID" value="NZ_CP073100.1"/>
</dbReference>
<evidence type="ECO:0000313" key="6">
    <source>
        <dbReference type="Proteomes" id="UP000676169"/>
    </source>
</evidence>
<dbReference type="AlphaFoldDB" id="A0A975G915"/>
<evidence type="ECO:0000256" key="1">
    <source>
        <dbReference type="ARBA" id="ARBA00006739"/>
    </source>
</evidence>
<proteinExistence type="inferred from homology"/>
<evidence type="ECO:0000313" key="5">
    <source>
        <dbReference type="EMBL" id="QUE51006.1"/>
    </source>
</evidence>
<evidence type="ECO:0000259" key="4">
    <source>
        <dbReference type="Pfam" id="PF00535"/>
    </source>
</evidence>
<dbReference type="SUPFAM" id="SSF53448">
    <property type="entry name" value="Nucleotide-diphospho-sugar transferases"/>
    <property type="match status" value="1"/>
</dbReference>
<sequence>MSFRNAAATLPAALASLLAQTFQNWELIAVDDHSSDHSAEIVEAVADPRVRLTRFPEVGLVPALRHGSGLVAGEWLARMDADDICDPRRLEKQLAFADTHPELDVIACQVSVLDPIGEGLVRYVDWVNGLADHEAMAKSRFIESPVVNPSAMIRRIAFDRIGGYHDPLWAEDHDFWLRLLEDGARFGRVPEVLLQWRDSETRLTRTHPRYGDEARSRMRAHYLARLPGAKERGIVIAGAGPIGKLLARHLEDEGVVVRGFFDVHPRRVGECIRGVEVADSAGLGIRWRESTLVSAVGVPGGRQVVRELALERGYREGVDFWCVC</sequence>
<dbReference type="Pfam" id="PF00535">
    <property type="entry name" value="Glycos_transf_2"/>
    <property type="match status" value="1"/>
</dbReference>
<feature type="domain" description="Glycosyltransferase 2-like" evidence="4">
    <location>
        <begin position="2"/>
        <end position="161"/>
    </location>
</feature>
<name>A0A975G915_9BACT</name>
<dbReference type="InterPro" id="IPR001173">
    <property type="entry name" value="Glyco_trans_2-like"/>
</dbReference>
<comment type="similarity">
    <text evidence="1">Belongs to the glycosyltransferase 2 family.</text>
</comment>
<keyword evidence="6" id="KW-1185">Reference proteome</keyword>
<dbReference type="PANTHER" id="PTHR43685:SF5">
    <property type="entry name" value="GLYCOSYLTRANSFERASE EPSE-RELATED"/>
    <property type="match status" value="1"/>
</dbReference>
<dbReference type="SUPFAM" id="SSF51735">
    <property type="entry name" value="NAD(P)-binding Rossmann-fold domains"/>
    <property type="match status" value="1"/>
</dbReference>
<dbReference type="Gene3D" id="3.40.50.720">
    <property type="entry name" value="NAD(P)-binding Rossmann-like Domain"/>
    <property type="match status" value="1"/>
</dbReference>
<keyword evidence="3 5" id="KW-0808">Transferase</keyword>
<evidence type="ECO:0000256" key="3">
    <source>
        <dbReference type="ARBA" id="ARBA00022679"/>
    </source>
</evidence>
<keyword evidence="2 5" id="KW-0328">Glycosyltransferase</keyword>
<dbReference type="EC" id="2.4.-.-" evidence="5"/>
<organism evidence="5 6">
    <name type="scientific">Luteolibacter ambystomatis</name>
    <dbReference type="NCBI Taxonomy" id="2824561"/>
    <lineage>
        <taxon>Bacteria</taxon>
        <taxon>Pseudomonadati</taxon>
        <taxon>Verrucomicrobiota</taxon>
        <taxon>Verrucomicrobiia</taxon>
        <taxon>Verrucomicrobiales</taxon>
        <taxon>Verrucomicrobiaceae</taxon>
        <taxon>Luteolibacter</taxon>
    </lineage>
</organism>
<dbReference type="InterPro" id="IPR050834">
    <property type="entry name" value="Glycosyltransf_2"/>
</dbReference>
<dbReference type="GO" id="GO:0016757">
    <property type="term" value="F:glycosyltransferase activity"/>
    <property type="evidence" value="ECO:0007669"/>
    <property type="project" value="UniProtKB-KW"/>
</dbReference>
<dbReference type="Gene3D" id="3.90.550.10">
    <property type="entry name" value="Spore Coat Polysaccharide Biosynthesis Protein SpsA, Chain A"/>
    <property type="match status" value="1"/>
</dbReference>
<evidence type="ECO:0000256" key="2">
    <source>
        <dbReference type="ARBA" id="ARBA00022676"/>
    </source>
</evidence>
<dbReference type="PANTHER" id="PTHR43685">
    <property type="entry name" value="GLYCOSYLTRANSFERASE"/>
    <property type="match status" value="1"/>
</dbReference>
<dbReference type="InterPro" id="IPR029044">
    <property type="entry name" value="Nucleotide-diphossugar_trans"/>
</dbReference>